<keyword evidence="3" id="KW-0539">Nucleus</keyword>
<sequence>MSSSKGPARPVHQDYIARIRYSNALPPPPNPPKLLEIPGTGLAGGQYTSAGYAARLAREQPLNIEADAELGMPIDLVGISGVFDGDDKAISVRTKPQLHPADKALLRPLASLGKANVVGAVSFLRRTEYTSSQGTQHFASSTSKDLLRVKNDKRSRVTNKDDPINIIRHIVKGFDIAYPKDAYRGEDSETKIRGAAPTDEEVRAWAKPKHPTKPDLELLDSYPVLPDLDAIPPVGAYLTVKFITNPGASSEFYDSRLDVACLLPLDDAARIAAHEQKLAEWDPNSDKPQPIPEYEYDYYLPTEESAVRGIKRKFDVHDPEKDDPSLYTDEVSNGVRGFKYDRVRTYETYQQSGDASNKWNNHVALALHDENEDDAFGEGSNQPKAAYIYPVMQYTRLRAKRNIAAMAYATRNEDQIDTLNVTIRGVLTGQRFRTELNETKE</sequence>
<keyword evidence="5" id="KW-1185">Reference proteome</keyword>
<gene>
    <name evidence="4" type="ORF">R9X50_00580100</name>
</gene>
<dbReference type="Pfam" id="PF03985">
    <property type="entry name" value="Paf1"/>
    <property type="match status" value="1"/>
</dbReference>
<dbReference type="GO" id="GO:0000993">
    <property type="term" value="F:RNA polymerase II complex binding"/>
    <property type="evidence" value="ECO:0007669"/>
    <property type="project" value="TreeGrafter"/>
</dbReference>
<dbReference type="PANTHER" id="PTHR23188">
    <property type="entry name" value="RNA POLYMERASE II-ASSOCIATED FACTOR 1 HOMOLOG"/>
    <property type="match status" value="1"/>
</dbReference>
<comment type="similarity">
    <text evidence="2">Belongs to the PAF1 family.</text>
</comment>
<organism evidence="4 5">
    <name type="scientific">Acrodontium crateriforme</name>
    <dbReference type="NCBI Taxonomy" id="150365"/>
    <lineage>
        <taxon>Eukaryota</taxon>
        <taxon>Fungi</taxon>
        <taxon>Dikarya</taxon>
        <taxon>Ascomycota</taxon>
        <taxon>Pezizomycotina</taxon>
        <taxon>Dothideomycetes</taxon>
        <taxon>Dothideomycetidae</taxon>
        <taxon>Mycosphaerellales</taxon>
        <taxon>Teratosphaeriaceae</taxon>
        <taxon>Acrodontium</taxon>
    </lineage>
</organism>
<evidence type="ECO:0000256" key="1">
    <source>
        <dbReference type="ARBA" id="ARBA00004123"/>
    </source>
</evidence>
<dbReference type="GO" id="GO:0003682">
    <property type="term" value="F:chromatin binding"/>
    <property type="evidence" value="ECO:0007669"/>
    <property type="project" value="TreeGrafter"/>
</dbReference>
<evidence type="ECO:0000313" key="4">
    <source>
        <dbReference type="EMBL" id="WPH02931.1"/>
    </source>
</evidence>
<protein>
    <recommendedName>
        <fullName evidence="6">Paf1-domain-containing protein</fullName>
    </recommendedName>
</protein>
<evidence type="ECO:0000256" key="3">
    <source>
        <dbReference type="ARBA" id="ARBA00023242"/>
    </source>
</evidence>
<evidence type="ECO:0000256" key="2">
    <source>
        <dbReference type="ARBA" id="ARBA00007560"/>
    </source>
</evidence>
<dbReference type="GO" id="GO:0006368">
    <property type="term" value="P:transcription elongation by RNA polymerase II"/>
    <property type="evidence" value="ECO:0007669"/>
    <property type="project" value="InterPro"/>
</dbReference>
<dbReference type="PANTHER" id="PTHR23188:SF12">
    <property type="entry name" value="RNA POLYMERASE II-ASSOCIATED FACTOR 1 HOMOLOG"/>
    <property type="match status" value="1"/>
</dbReference>
<dbReference type="AlphaFoldDB" id="A0AAQ3R697"/>
<dbReference type="EMBL" id="CP138588">
    <property type="protein sequence ID" value="WPH02931.1"/>
    <property type="molecule type" value="Genomic_DNA"/>
</dbReference>
<dbReference type="InterPro" id="IPR007133">
    <property type="entry name" value="RNA_pol_II-assoc_Paf1"/>
</dbReference>
<accession>A0AAQ3R697</accession>
<dbReference type="GO" id="GO:0016593">
    <property type="term" value="C:Cdc73/Paf1 complex"/>
    <property type="evidence" value="ECO:0007669"/>
    <property type="project" value="InterPro"/>
</dbReference>
<evidence type="ECO:0008006" key="6">
    <source>
        <dbReference type="Google" id="ProtNLM"/>
    </source>
</evidence>
<reference evidence="4 5" key="1">
    <citation type="submission" date="2023-11" db="EMBL/GenBank/DDBJ databases">
        <title>An acidophilic fungus is an integral part of prey digestion in a carnivorous sundew plant.</title>
        <authorList>
            <person name="Tsai I.J."/>
        </authorList>
    </citation>
    <scope>NUCLEOTIDE SEQUENCE [LARGE SCALE GENOMIC DNA]</scope>
    <source>
        <strain evidence="4">169a</strain>
    </source>
</reference>
<name>A0AAQ3R697_9PEZI</name>
<proteinExistence type="inferred from homology"/>
<evidence type="ECO:0000313" key="5">
    <source>
        <dbReference type="Proteomes" id="UP001303373"/>
    </source>
</evidence>
<dbReference type="Proteomes" id="UP001303373">
    <property type="component" value="Chromosome 9"/>
</dbReference>
<comment type="subcellular location">
    <subcellularLocation>
        <location evidence="1">Nucleus</location>
    </subcellularLocation>
</comment>